<name>A0A2P7YYU6_9ASCO</name>
<evidence type="ECO:0000256" key="1">
    <source>
        <dbReference type="ARBA" id="ARBA00004173"/>
    </source>
</evidence>
<keyword evidence="4" id="KW-0496">Mitochondrion</keyword>
<comment type="caution">
    <text evidence="5">The sequence shown here is derived from an EMBL/GenBank/DDBJ whole genome shotgun (WGS) entry which is preliminary data.</text>
</comment>
<evidence type="ECO:0000313" key="5">
    <source>
        <dbReference type="EMBL" id="PSK41110.1"/>
    </source>
</evidence>
<evidence type="ECO:0000313" key="6">
    <source>
        <dbReference type="Proteomes" id="UP000241107"/>
    </source>
</evidence>
<organism evidence="5 6">
    <name type="scientific">Candidozyma pseudohaemuli</name>
    <dbReference type="NCBI Taxonomy" id="418784"/>
    <lineage>
        <taxon>Eukaryota</taxon>
        <taxon>Fungi</taxon>
        <taxon>Dikarya</taxon>
        <taxon>Ascomycota</taxon>
        <taxon>Saccharomycotina</taxon>
        <taxon>Pichiomycetes</taxon>
        <taxon>Metschnikowiaceae</taxon>
        <taxon>Candidozyma</taxon>
    </lineage>
</organism>
<comment type="similarity">
    <text evidence="2">Belongs to the RRG7 family.</text>
</comment>
<dbReference type="Pfam" id="PF10356">
    <property type="entry name" value="RRG7"/>
    <property type="match status" value="1"/>
</dbReference>
<evidence type="ECO:0000256" key="4">
    <source>
        <dbReference type="ARBA" id="ARBA00023128"/>
    </source>
</evidence>
<dbReference type="PANTHER" id="PTHR28133">
    <property type="entry name" value="REQUIRED FOR RESPIRATORY GROWTH PROTEIN 7, MITOCHONDRIAL"/>
    <property type="match status" value="1"/>
</dbReference>
<dbReference type="EMBL" id="PYFQ01000001">
    <property type="protein sequence ID" value="PSK41110.1"/>
    <property type="molecule type" value="Genomic_DNA"/>
</dbReference>
<dbReference type="PANTHER" id="PTHR28133:SF1">
    <property type="entry name" value="REQUIRED FOR RESPIRATORY GROWTH PROTEIN 7, MITOCHONDRIAL"/>
    <property type="match status" value="1"/>
</dbReference>
<dbReference type="OrthoDB" id="20734at2759"/>
<dbReference type="Proteomes" id="UP000241107">
    <property type="component" value="Unassembled WGS sequence"/>
</dbReference>
<dbReference type="InterPro" id="IPR018828">
    <property type="entry name" value="RRG7"/>
</dbReference>
<comment type="subcellular location">
    <subcellularLocation>
        <location evidence="1">Mitochondrion</location>
    </subcellularLocation>
</comment>
<dbReference type="GO" id="GO:0005739">
    <property type="term" value="C:mitochondrion"/>
    <property type="evidence" value="ECO:0007669"/>
    <property type="project" value="UniProtKB-SubCell"/>
</dbReference>
<dbReference type="GeneID" id="36564174"/>
<dbReference type="AlphaFoldDB" id="A0A2P7YYU6"/>
<evidence type="ECO:0000256" key="2">
    <source>
        <dbReference type="ARBA" id="ARBA00009554"/>
    </source>
</evidence>
<proteinExistence type="inferred from homology"/>
<reference evidence="5 6" key="1">
    <citation type="submission" date="2018-03" db="EMBL/GenBank/DDBJ databases">
        <title>Candida pseudohaemulonii genome assembly and annotation.</title>
        <authorList>
            <person name="Munoz J.F."/>
            <person name="Gade L.G."/>
            <person name="Chow N.A."/>
            <person name="Litvintseva A.P."/>
            <person name="Loparev V.N."/>
            <person name="Cuomo C.A."/>
        </authorList>
    </citation>
    <scope>NUCLEOTIDE SEQUENCE [LARGE SCALE GENOMIC DNA]</scope>
    <source>
        <strain evidence="5 6">B12108</strain>
    </source>
</reference>
<dbReference type="VEuPathDB" id="FungiDB:C7M61_000782"/>
<keyword evidence="6" id="KW-1185">Reference proteome</keyword>
<dbReference type="RefSeq" id="XP_024715809.1">
    <property type="nucleotide sequence ID" value="XM_024856210.1"/>
</dbReference>
<protein>
    <recommendedName>
        <fullName evidence="3">Required for respiratory growth protein 7, mitochondrial</fullName>
    </recommendedName>
</protein>
<evidence type="ECO:0000256" key="3">
    <source>
        <dbReference type="ARBA" id="ARBA00014638"/>
    </source>
</evidence>
<gene>
    <name evidence="5" type="ORF">C7M61_000782</name>
</gene>
<sequence length="244" mass="28360">MASLRKHLSRHAQQRYRSCVRDIQTSKDYLEYVRINDKDVTTTIFRGTLYELYAKEFLEKRLNCYDMTRVGGAGDNGVDVFGKWNLNTYWKSLSDVQKLKKYPRTSILTASKQYNDAIDSEATRIIDLESLIQVFVQCKNYKKRIQPATIREIAGVYDFHAKTALDRMKSFFFLLLPFPLTKQAHRQFDTSPVPLLHLKIPSSPVEYVDEDDESVDSFGEPAPIYINQKARKLLRGLEAEIIKF</sequence>
<accession>A0A2P7YYU6</accession>